<reference evidence="2" key="2">
    <citation type="submission" date="2013-03" db="EMBL/GenBank/DDBJ databases">
        <title>Sequence assembly of the Biomphalaria glabrata genome version 4.3.</title>
        <authorList>
            <person name="Warren W."/>
            <person name="Wilson R.K."/>
            <person name="Hillier L.W."/>
            <person name="Minx P."/>
        </authorList>
    </citation>
    <scope>NUCLEOTIDE SEQUENCE</scope>
    <source>
        <strain evidence="2">BB02</strain>
    </source>
</reference>
<dbReference type="Proteomes" id="UP000076420">
    <property type="component" value="Unassembled WGS sequence"/>
</dbReference>
<dbReference type="KEGG" id="bgt:106079624"/>
<keyword evidence="1" id="KW-0472">Membrane</keyword>
<gene>
    <name evidence="2" type="primary">106079624</name>
</gene>
<feature type="transmembrane region" description="Helical" evidence="1">
    <location>
        <begin position="33"/>
        <end position="52"/>
    </location>
</feature>
<dbReference type="Pfam" id="PF09612">
    <property type="entry name" value="HtrL_YibB"/>
    <property type="match status" value="1"/>
</dbReference>
<reference evidence="2" key="3">
    <citation type="submission" date="2020-05" db="UniProtKB">
        <authorList>
            <consortium name="EnsemblMetazoa"/>
        </authorList>
    </citation>
    <scope>IDENTIFICATION</scope>
    <source>
        <strain evidence="2">BB02</strain>
    </source>
</reference>
<proteinExistence type="predicted"/>
<evidence type="ECO:0000313" key="3">
    <source>
        <dbReference type="Proteomes" id="UP000076420"/>
    </source>
</evidence>
<evidence type="ECO:0000256" key="1">
    <source>
        <dbReference type="SAM" id="Phobius"/>
    </source>
</evidence>
<keyword evidence="1" id="KW-1133">Transmembrane helix</keyword>
<dbReference type="InterPro" id="IPR011735">
    <property type="entry name" value="WlaTC/HtrL_glycosyltransf"/>
</dbReference>
<dbReference type="VEuPathDB" id="VectorBase:BGLAX_032813"/>
<dbReference type="EnsemblMetazoa" id="BGLB020711-RC">
    <property type="protein sequence ID" value="BGLB020711-PC"/>
    <property type="gene ID" value="BGLB020711"/>
</dbReference>
<name>A0A2C9KKI2_BIOGL</name>
<accession>A0A2C9KKI2</accession>
<dbReference type="OrthoDB" id="411632at2759"/>
<organism evidence="2 3">
    <name type="scientific">Biomphalaria glabrata</name>
    <name type="common">Bloodfluke planorb</name>
    <name type="synonym">Freshwater snail</name>
    <dbReference type="NCBI Taxonomy" id="6526"/>
    <lineage>
        <taxon>Eukaryota</taxon>
        <taxon>Metazoa</taxon>
        <taxon>Spiralia</taxon>
        <taxon>Lophotrochozoa</taxon>
        <taxon>Mollusca</taxon>
        <taxon>Gastropoda</taxon>
        <taxon>Heterobranchia</taxon>
        <taxon>Euthyneura</taxon>
        <taxon>Panpulmonata</taxon>
        <taxon>Hygrophila</taxon>
        <taxon>Lymnaeoidea</taxon>
        <taxon>Planorbidae</taxon>
        <taxon>Biomphalaria</taxon>
    </lineage>
</organism>
<dbReference type="RefSeq" id="XP_013096274.2">
    <property type="nucleotide sequence ID" value="XM_013240820.2"/>
</dbReference>
<evidence type="ECO:0000313" key="2">
    <source>
        <dbReference type="EnsemblMetazoa" id="BGLB020711-PA"/>
    </source>
</evidence>
<dbReference type="AlphaFoldDB" id="A0A2C9KKI2"/>
<dbReference type="EnsemblMetazoa" id="BGLB020711-RD">
    <property type="protein sequence ID" value="BGLB020711-PD"/>
    <property type="gene ID" value="BGLB020711"/>
</dbReference>
<dbReference type="VEuPathDB" id="VectorBase:BGLB020711"/>
<dbReference type="EnsemblMetazoa" id="BGLB020711-RA">
    <property type="protein sequence ID" value="BGLB020711-PA"/>
    <property type="gene ID" value="BGLB020711"/>
</dbReference>
<reference evidence="2" key="1">
    <citation type="journal article" date="2004" name="J. Parasitol.">
        <title>The mitochondrial genome of Biomphalaria glabrata (Gastropoda: Basommatophora), intermediate host of Schistosoma mansoni.</title>
        <authorList>
            <person name="DeJong R.J."/>
            <person name="Emery A.M."/>
            <person name="Adema C.M."/>
        </authorList>
    </citation>
    <scope>NUCLEOTIDE SEQUENCE</scope>
    <source>
        <strain evidence="2">BB02</strain>
    </source>
</reference>
<sequence>MPFSNSGISKLRRQWITFEMSLRYGRWSVKKTLLGLTLMTVFGFLLFCIYHLTYSVELLPWNPSVDNWCEYEKVPEYMLLPAPDEITVVTMFLDLGVFKKGEEYFSYHSPYKYKRWMRTFGKMVNRVVAYMENDEHIEYFRKIRSCLPESHTKIIKIHRQELPSFNHLAQIQHIYSQPSYPKHYPNTIYPEYSCAMHAKYDVLQRSCVMDFFKTPYFAWVDVGLFRKLDDTDYPLFKLVPPDKFNPERIGFSQAWPQDPAIPPEYILKKKLVWVSGSMVLATKEYMLNFTRDYKMAVKELLDQGLSNTDQEVINAMYSAKMRKPHYIKIKTYMCHQGQLGLYGAESRYFCLGYVCKYAWEKRVPHVKDKLSVNAHSNR</sequence>
<dbReference type="RefSeq" id="XP_013096276.2">
    <property type="nucleotide sequence ID" value="XM_013240822.2"/>
</dbReference>
<dbReference type="RefSeq" id="XP_013096275.2">
    <property type="nucleotide sequence ID" value="XM_013240821.2"/>
</dbReference>
<keyword evidence="1" id="KW-0812">Transmembrane</keyword>
<dbReference type="EnsemblMetazoa" id="BGLB020711-RB">
    <property type="protein sequence ID" value="BGLB020711-PB"/>
    <property type="gene ID" value="BGLB020711"/>
</dbReference>
<protein>
    <submittedName>
        <fullName evidence="2">Uncharacterized protein</fullName>
    </submittedName>
</protein>